<dbReference type="Pfam" id="PF02350">
    <property type="entry name" value="Epimerase_2"/>
    <property type="match status" value="1"/>
</dbReference>
<evidence type="ECO:0000313" key="3">
    <source>
        <dbReference type="EMBL" id="ACT95992.1"/>
    </source>
</evidence>
<evidence type="ECO:0000256" key="1">
    <source>
        <dbReference type="RuleBase" id="RU003513"/>
    </source>
</evidence>
<dbReference type="NCBIfam" id="TIGR00236">
    <property type="entry name" value="wecB"/>
    <property type="match status" value="1"/>
</dbReference>
<keyword evidence="4" id="KW-1185">Reference proteome</keyword>
<name>C6W5Q3_DYAFD</name>
<dbReference type="OrthoDB" id="9803238at2"/>
<protein>
    <submittedName>
        <fullName evidence="3">UDP-N-acetylglucosamine 2-epimerase</fullName>
        <ecNumber evidence="3">5.1.3.14</ecNumber>
    </submittedName>
</protein>
<dbReference type="Gene3D" id="3.40.50.2000">
    <property type="entry name" value="Glycogen Phosphorylase B"/>
    <property type="match status" value="2"/>
</dbReference>
<dbReference type="EC" id="5.1.3.14" evidence="3"/>
<dbReference type="STRING" id="471854.Dfer_4791"/>
<dbReference type="InterPro" id="IPR003331">
    <property type="entry name" value="UDP_GlcNAc_Epimerase_2_dom"/>
</dbReference>
<dbReference type="RefSeq" id="WP_015814233.1">
    <property type="nucleotide sequence ID" value="NC_013037.1"/>
</dbReference>
<dbReference type="AlphaFoldDB" id="C6W5Q3"/>
<feature type="domain" description="UDP-N-acetylglucosamine 2-epimerase" evidence="2">
    <location>
        <begin position="22"/>
        <end position="361"/>
    </location>
</feature>
<evidence type="ECO:0000259" key="2">
    <source>
        <dbReference type="Pfam" id="PF02350"/>
    </source>
</evidence>
<dbReference type="eggNOG" id="COG0381">
    <property type="taxonomic scope" value="Bacteria"/>
</dbReference>
<dbReference type="PANTHER" id="PTHR43174:SF1">
    <property type="entry name" value="UDP-N-ACETYLGLUCOSAMINE 2-EPIMERASE"/>
    <property type="match status" value="1"/>
</dbReference>
<dbReference type="PANTHER" id="PTHR43174">
    <property type="entry name" value="UDP-N-ACETYLGLUCOSAMINE 2-EPIMERASE"/>
    <property type="match status" value="1"/>
</dbReference>
<evidence type="ECO:0000313" key="4">
    <source>
        <dbReference type="Proteomes" id="UP000002011"/>
    </source>
</evidence>
<organism evidence="3 4">
    <name type="scientific">Dyadobacter fermentans (strain ATCC 700827 / DSM 18053 / CIP 107007 / KCTC 52180 / NS114)</name>
    <dbReference type="NCBI Taxonomy" id="471854"/>
    <lineage>
        <taxon>Bacteria</taxon>
        <taxon>Pseudomonadati</taxon>
        <taxon>Bacteroidota</taxon>
        <taxon>Cytophagia</taxon>
        <taxon>Cytophagales</taxon>
        <taxon>Spirosomataceae</taxon>
        <taxon>Dyadobacter</taxon>
    </lineage>
</organism>
<dbReference type="Proteomes" id="UP000002011">
    <property type="component" value="Chromosome"/>
</dbReference>
<dbReference type="SUPFAM" id="SSF53756">
    <property type="entry name" value="UDP-Glycosyltransferase/glycogen phosphorylase"/>
    <property type="match status" value="1"/>
</dbReference>
<reference evidence="3 4" key="1">
    <citation type="journal article" date="2009" name="Stand. Genomic Sci.">
        <title>Complete genome sequence of Dyadobacter fermentans type strain (NS114).</title>
        <authorList>
            <person name="Lang E."/>
            <person name="Lapidus A."/>
            <person name="Chertkov O."/>
            <person name="Brettin T."/>
            <person name="Detter J.C."/>
            <person name="Han C."/>
            <person name="Copeland A."/>
            <person name="Glavina Del Rio T."/>
            <person name="Nolan M."/>
            <person name="Chen F."/>
            <person name="Lucas S."/>
            <person name="Tice H."/>
            <person name="Cheng J.F."/>
            <person name="Land M."/>
            <person name="Hauser L."/>
            <person name="Chang Y.J."/>
            <person name="Jeffries C.D."/>
            <person name="Kopitz M."/>
            <person name="Bruce D."/>
            <person name="Goodwin L."/>
            <person name="Pitluck S."/>
            <person name="Ovchinnikova G."/>
            <person name="Pati A."/>
            <person name="Ivanova N."/>
            <person name="Mavrommatis K."/>
            <person name="Chen A."/>
            <person name="Palaniappan K."/>
            <person name="Chain P."/>
            <person name="Bristow J."/>
            <person name="Eisen J.A."/>
            <person name="Markowitz V."/>
            <person name="Hugenholtz P."/>
            <person name="Goker M."/>
            <person name="Rohde M."/>
            <person name="Kyrpides N.C."/>
            <person name="Klenk H.P."/>
        </authorList>
    </citation>
    <scope>NUCLEOTIDE SEQUENCE [LARGE SCALE GENOMIC DNA]</scope>
    <source>
        <strain evidence="4">ATCC 700827 / DSM 18053 / CIP 107007 / KCTC 52180 / NS114</strain>
    </source>
</reference>
<comment type="similarity">
    <text evidence="1">Belongs to the UDP-N-acetylglucosamine 2-epimerase family.</text>
</comment>
<dbReference type="GO" id="GO:0008761">
    <property type="term" value="F:UDP-N-acetylglucosamine 2-epimerase activity"/>
    <property type="evidence" value="ECO:0007669"/>
    <property type="project" value="UniProtKB-EC"/>
</dbReference>
<dbReference type="KEGG" id="dfe:Dfer_4791"/>
<dbReference type="CDD" id="cd03786">
    <property type="entry name" value="GTB_UDP-GlcNAc_2-Epimerase"/>
    <property type="match status" value="1"/>
</dbReference>
<accession>C6W5Q3</accession>
<proteinExistence type="inferred from homology"/>
<dbReference type="InterPro" id="IPR029767">
    <property type="entry name" value="WecB-like"/>
</dbReference>
<keyword evidence="1 3" id="KW-0413">Isomerase</keyword>
<dbReference type="EMBL" id="CP001619">
    <property type="protein sequence ID" value="ACT95992.1"/>
    <property type="molecule type" value="Genomic_DNA"/>
</dbReference>
<dbReference type="HOGENOM" id="CLU_041674_0_1_10"/>
<gene>
    <name evidence="3" type="ordered locus">Dfer_4791</name>
</gene>
<sequence>MKIICVMGARPNFMKVAALYRAFSKHPGFSVKLLHTGQHHDDAMYGVFLTQLGLPHPDFALGIHGGSHTEQTARIMLAFEKIVKTERPDAVLVVGDVNSSLACALVAAKEGVLLFHVEAGLRSGDRTMPEEINRLLIDRISDELFVSEAGAMANLLDEHIAPERMHFVGNVMIDTLAACRENALNRNVFEQLGLVNKGYVLMTMHRPANVDTPEALAAVVELIGAVGKMRKVVFPLHPRTKASLVRNGMFEEFEKASGLVLLPPQGYFEFINLMAHSAMVITDSGGIQEETTFLGIPCVTLRNNTERPATIGEGTNYLAGDLAVDKTIALVERILSGNVKKHALPVLWDGRASARIVEIIERKYLVKI</sequence>